<dbReference type="Pfam" id="PF13489">
    <property type="entry name" value="Methyltransf_23"/>
    <property type="match status" value="1"/>
</dbReference>
<evidence type="ECO:0000313" key="1">
    <source>
        <dbReference type="EMBL" id="OEJ66937.1"/>
    </source>
</evidence>
<dbReference type="Gene3D" id="3.40.50.150">
    <property type="entry name" value="Vaccinia Virus protein VP39"/>
    <property type="match status" value="1"/>
</dbReference>
<dbReference type="OrthoDB" id="9796760at2"/>
<dbReference type="STRING" id="28181.BEN30_11135"/>
<sequence>MEPFEVHSKNLGTVQVLHRDCPLCGRNNDDQLEVEYSYDVWTIRECADCGFVYIDKGPDYAKLFAELSWETTTKIEEQRRAELRPVTYKASKLTRMRMHLLPRKQMPIMVETWAQPGPVIDLGCGDGAQMNDMSPAFVPFGIEISTELAKAADMLFSASGGACVNAPTLDGLKSFGDGFFSAATLRSYLEHEMHPLAVLGEVHRVLKPGGVAIVKVPNYASLNRMVMGSKWCGFRYPDHLNYFTPKSLKKMGEKAGFTAHYGLTYTLPTSDNMYVVFKKDGGRTKCYSACRGG</sequence>
<evidence type="ECO:0008006" key="3">
    <source>
        <dbReference type="Google" id="ProtNLM"/>
    </source>
</evidence>
<dbReference type="RefSeq" id="WP_069958143.1">
    <property type="nucleotide sequence ID" value="NZ_MCGG01000027.1"/>
</dbReference>
<dbReference type="EMBL" id="MCGG01000027">
    <property type="protein sequence ID" value="OEJ66937.1"/>
    <property type="molecule type" value="Genomic_DNA"/>
</dbReference>
<dbReference type="SUPFAM" id="SSF53335">
    <property type="entry name" value="S-adenosyl-L-methionine-dependent methyltransferases"/>
    <property type="match status" value="1"/>
</dbReference>
<dbReference type="InterPro" id="IPR029063">
    <property type="entry name" value="SAM-dependent_MTases_sf"/>
</dbReference>
<keyword evidence="2" id="KW-1185">Reference proteome</keyword>
<dbReference type="AlphaFoldDB" id="A0A1E5Q7G9"/>
<dbReference type="Proteomes" id="UP000095347">
    <property type="component" value="Unassembled WGS sequence"/>
</dbReference>
<protein>
    <recommendedName>
        <fullName evidence="3">Methyltransferase type 11 domain-containing protein</fullName>
    </recommendedName>
</protein>
<gene>
    <name evidence="1" type="ORF">BEN30_11135</name>
</gene>
<comment type="caution">
    <text evidence="1">The sequence shown here is derived from an EMBL/GenBank/DDBJ whole genome shotgun (WGS) entry which is preliminary data.</text>
</comment>
<dbReference type="CDD" id="cd02440">
    <property type="entry name" value="AdoMet_MTases"/>
    <property type="match status" value="1"/>
</dbReference>
<accession>A0A1E5Q7G9</accession>
<name>A0A1E5Q7G9_9PROT</name>
<proteinExistence type="predicted"/>
<evidence type="ECO:0000313" key="2">
    <source>
        <dbReference type="Proteomes" id="UP000095347"/>
    </source>
</evidence>
<reference evidence="2" key="1">
    <citation type="submission" date="2016-07" db="EMBL/GenBank/DDBJ databases">
        <authorList>
            <person name="Florea S."/>
            <person name="Webb J.S."/>
            <person name="Jaromczyk J."/>
            <person name="Schardl C.L."/>
        </authorList>
    </citation>
    <scope>NUCLEOTIDE SEQUENCE [LARGE SCALE GENOMIC DNA]</scope>
    <source>
        <strain evidence="2">MV-1</strain>
    </source>
</reference>
<organism evidence="1 2">
    <name type="scientific">Magnetovibrio blakemorei</name>
    <dbReference type="NCBI Taxonomy" id="28181"/>
    <lineage>
        <taxon>Bacteria</taxon>
        <taxon>Pseudomonadati</taxon>
        <taxon>Pseudomonadota</taxon>
        <taxon>Alphaproteobacteria</taxon>
        <taxon>Rhodospirillales</taxon>
        <taxon>Magnetovibrionaceae</taxon>
        <taxon>Magnetovibrio</taxon>
    </lineage>
</organism>